<keyword evidence="2" id="KW-1185">Reference proteome</keyword>
<evidence type="ECO:0000313" key="2">
    <source>
        <dbReference type="Proteomes" id="UP001168877"/>
    </source>
</evidence>
<organism evidence="1 2">
    <name type="scientific">Acer saccharum</name>
    <name type="common">Sugar maple</name>
    <dbReference type="NCBI Taxonomy" id="4024"/>
    <lineage>
        <taxon>Eukaryota</taxon>
        <taxon>Viridiplantae</taxon>
        <taxon>Streptophyta</taxon>
        <taxon>Embryophyta</taxon>
        <taxon>Tracheophyta</taxon>
        <taxon>Spermatophyta</taxon>
        <taxon>Magnoliopsida</taxon>
        <taxon>eudicotyledons</taxon>
        <taxon>Gunneridae</taxon>
        <taxon>Pentapetalae</taxon>
        <taxon>rosids</taxon>
        <taxon>malvids</taxon>
        <taxon>Sapindales</taxon>
        <taxon>Sapindaceae</taxon>
        <taxon>Hippocastanoideae</taxon>
        <taxon>Acereae</taxon>
        <taxon>Acer</taxon>
    </lineage>
</organism>
<name>A0AA39TKD2_ACESA</name>
<dbReference type="AlphaFoldDB" id="A0AA39TKD2"/>
<accession>A0AA39TKD2</accession>
<reference evidence="1" key="2">
    <citation type="submission" date="2023-06" db="EMBL/GenBank/DDBJ databases">
        <authorList>
            <person name="Swenson N.G."/>
            <person name="Wegrzyn J.L."/>
            <person name="Mcevoy S.L."/>
        </authorList>
    </citation>
    <scope>NUCLEOTIDE SEQUENCE</scope>
    <source>
        <strain evidence="1">NS2018</strain>
        <tissue evidence="1">Leaf</tissue>
    </source>
</reference>
<dbReference type="Proteomes" id="UP001168877">
    <property type="component" value="Unassembled WGS sequence"/>
</dbReference>
<sequence>MGTKFRMAEIEKRRFRPLSWGDVSLSNLFRRIFPRTNPASRVKSRILHITIHRFESCEKGKGMKRLDVYNALLA</sequence>
<gene>
    <name evidence="1" type="ORF">LWI29_035254</name>
</gene>
<protein>
    <submittedName>
        <fullName evidence="1">Uncharacterized protein</fullName>
    </submittedName>
</protein>
<comment type="caution">
    <text evidence="1">The sequence shown here is derived from an EMBL/GenBank/DDBJ whole genome shotgun (WGS) entry which is preliminary data.</text>
</comment>
<proteinExistence type="predicted"/>
<reference evidence="1" key="1">
    <citation type="journal article" date="2022" name="Plant J.">
        <title>Strategies of tolerance reflected in two North American maple genomes.</title>
        <authorList>
            <person name="McEvoy S.L."/>
            <person name="Sezen U.U."/>
            <person name="Trouern-Trend A."/>
            <person name="McMahon S.M."/>
            <person name="Schaberg P.G."/>
            <person name="Yang J."/>
            <person name="Wegrzyn J.L."/>
            <person name="Swenson N.G."/>
        </authorList>
    </citation>
    <scope>NUCLEOTIDE SEQUENCE</scope>
    <source>
        <strain evidence="1">NS2018</strain>
    </source>
</reference>
<dbReference type="EMBL" id="JAUESC010000002">
    <property type="protein sequence ID" value="KAK0606213.1"/>
    <property type="molecule type" value="Genomic_DNA"/>
</dbReference>
<evidence type="ECO:0000313" key="1">
    <source>
        <dbReference type="EMBL" id="KAK0606213.1"/>
    </source>
</evidence>